<feature type="compositionally biased region" description="Basic residues" evidence="1">
    <location>
        <begin position="1"/>
        <end position="11"/>
    </location>
</feature>
<gene>
    <name evidence="3" type="ORF">FA13DRAFT_1737849</name>
</gene>
<keyword evidence="4" id="KW-1185">Reference proteome</keyword>
<name>A0A4Y7SVN7_COPMI</name>
<dbReference type="OrthoDB" id="2322499at2759"/>
<dbReference type="PROSITE" id="PS50181">
    <property type="entry name" value="FBOX"/>
    <property type="match status" value="1"/>
</dbReference>
<reference evidence="3 4" key="1">
    <citation type="journal article" date="2019" name="Nat. Ecol. Evol.">
        <title>Megaphylogeny resolves global patterns of mushroom evolution.</title>
        <authorList>
            <person name="Varga T."/>
            <person name="Krizsan K."/>
            <person name="Foldi C."/>
            <person name="Dima B."/>
            <person name="Sanchez-Garcia M."/>
            <person name="Sanchez-Ramirez S."/>
            <person name="Szollosi G.J."/>
            <person name="Szarkandi J.G."/>
            <person name="Papp V."/>
            <person name="Albert L."/>
            <person name="Andreopoulos W."/>
            <person name="Angelini C."/>
            <person name="Antonin V."/>
            <person name="Barry K.W."/>
            <person name="Bougher N.L."/>
            <person name="Buchanan P."/>
            <person name="Buyck B."/>
            <person name="Bense V."/>
            <person name="Catcheside P."/>
            <person name="Chovatia M."/>
            <person name="Cooper J."/>
            <person name="Damon W."/>
            <person name="Desjardin D."/>
            <person name="Finy P."/>
            <person name="Geml J."/>
            <person name="Haridas S."/>
            <person name="Hughes K."/>
            <person name="Justo A."/>
            <person name="Karasinski D."/>
            <person name="Kautmanova I."/>
            <person name="Kiss B."/>
            <person name="Kocsube S."/>
            <person name="Kotiranta H."/>
            <person name="LaButti K.M."/>
            <person name="Lechner B.E."/>
            <person name="Liimatainen K."/>
            <person name="Lipzen A."/>
            <person name="Lukacs Z."/>
            <person name="Mihaltcheva S."/>
            <person name="Morgado L.N."/>
            <person name="Niskanen T."/>
            <person name="Noordeloos M.E."/>
            <person name="Ohm R.A."/>
            <person name="Ortiz-Santana B."/>
            <person name="Ovrebo C."/>
            <person name="Racz N."/>
            <person name="Riley R."/>
            <person name="Savchenko A."/>
            <person name="Shiryaev A."/>
            <person name="Soop K."/>
            <person name="Spirin V."/>
            <person name="Szebenyi C."/>
            <person name="Tomsovsky M."/>
            <person name="Tulloss R.E."/>
            <person name="Uehling J."/>
            <person name="Grigoriev I.V."/>
            <person name="Vagvolgyi C."/>
            <person name="Papp T."/>
            <person name="Martin F.M."/>
            <person name="Miettinen O."/>
            <person name="Hibbett D.S."/>
            <person name="Nagy L.G."/>
        </authorList>
    </citation>
    <scope>NUCLEOTIDE SEQUENCE [LARGE SCALE GENOMIC DNA]</scope>
    <source>
        <strain evidence="3 4">FP101781</strain>
    </source>
</reference>
<evidence type="ECO:0000259" key="2">
    <source>
        <dbReference type="PROSITE" id="PS50181"/>
    </source>
</evidence>
<sequence>MPRTSSRLKAKNRPDDLAQPSDLSSMENSSSTGAEQAQKKRKVSAPAKPEEQKTTVEASVHPNHETSKMPKVWKGVKGKRGLLKKLVDMPCDILLEIFGHLTVSDLHTLAASAKALRAMLLNRSLSYMLWKNAFARLAPAPPPCPEEISLPQYASFLYSRHCFTCNSKVADPLRIWECLSVVCKGCLSTEFMTQAQGEFQAGFVEITPRRHGKCPGTSIYKWQYFCPTYRKHVAVMENLKGKSEEQLAYVNQERAKLEYRRQHQALFNIWASAQYRAKVNDQKARRDVRENAIVEKLKELGYGDVLRRLEQRYANVYCGRSREKLPLLKGFISVKPLTDKEWDKIRPQVVEVIEKAKQGYVQADRKNLILTRTELLKEAYDRYLKGKPDVAPCSPPVRRLAKLEPFRTAIYDTPTGQDDAVLAVIENFDNYQPVIDSWKTHADEVLRKLMGTRYVGSDQVEHVLADIYRPRAAFKCTRCNKSAICYPEALTHPCLYAPDVPQTDPNVKWDFNEGPSKLERNWRAWSAAREVTNAYGVDFEAVTCKELDDADADGSSILECTRCQRSWLHETWRKALSHELSIHTPDSLGYLTDEKWRRQPVGKLPELQAKERISIAEYADYYSL</sequence>
<evidence type="ECO:0000256" key="1">
    <source>
        <dbReference type="SAM" id="MobiDB-lite"/>
    </source>
</evidence>
<evidence type="ECO:0000313" key="3">
    <source>
        <dbReference type="EMBL" id="TEB25936.1"/>
    </source>
</evidence>
<dbReference type="InterPro" id="IPR001810">
    <property type="entry name" value="F-box_dom"/>
</dbReference>
<comment type="caution">
    <text evidence="3">The sequence shown here is derived from an EMBL/GenBank/DDBJ whole genome shotgun (WGS) entry which is preliminary data.</text>
</comment>
<protein>
    <recommendedName>
        <fullName evidence="2">F-box domain-containing protein</fullName>
    </recommendedName>
</protein>
<feature type="region of interest" description="Disordered" evidence="1">
    <location>
        <begin position="1"/>
        <end position="67"/>
    </location>
</feature>
<feature type="domain" description="F-box" evidence="2">
    <location>
        <begin position="83"/>
        <end position="133"/>
    </location>
</feature>
<dbReference type="EMBL" id="QPFP01000052">
    <property type="protein sequence ID" value="TEB25936.1"/>
    <property type="molecule type" value="Genomic_DNA"/>
</dbReference>
<feature type="compositionally biased region" description="Polar residues" evidence="1">
    <location>
        <begin position="21"/>
        <end position="35"/>
    </location>
</feature>
<dbReference type="Proteomes" id="UP000298030">
    <property type="component" value="Unassembled WGS sequence"/>
</dbReference>
<accession>A0A4Y7SVN7</accession>
<proteinExistence type="predicted"/>
<evidence type="ECO:0000313" key="4">
    <source>
        <dbReference type="Proteomes" id="UP000298030"/>
    </source>
</evidence>
<dbReference type="STRING" id="71717.A0A4Y7SVN7"/>
<dbReference type="AlphaFoldDB" id="A0A4Y7SVN7"/>
<dbReference type="InterPro" id="IPR036047">
    <property type="entry name" value="F-box-like_dom_sf"/>
</dbReference>
<dbReference type="SUPFAM" id="SSF81383">
    <property type="entry name" value="F-box domain"/>
    <property type="match status" value="1"/>
</dbReference>
<organism evidence="3 4">
    <name type="scientific">Coprinellus micaceus</name>
    <name type="common">Glistening ink-cap mushroom</name>
    <name type="synonym">Coprinus micaceus</name>
    <dbReference type="NCBI Taxonomy" id="71717"/>
    <lineage>
        <taxon>Eukaryota</taxon>
        <taxon>Fungi</taxon>
        <taxon>Dikarya</taxon>
        <taxon>Basidiomycota</taxon>
        <taxon>Agaricomycotina</taxon>
        <taxon>Agaricomycetes</taxon>
        <taxon>Agaricomycetidae</taxon>
        <taxon>Agaricales</taxon>
        <taxon>Agaricineae</taxon>
        <taxon>Psathyrellaceae</taxon>
        <taxon>Coprinellus</taxon>
    </lineage>
</organism>